<sequence length="298" mass="33369">FPPFPSDPSFFFRSFRHIPLQSVPSLLTKPERDAIVTHLDGLFSRNAARKISAPSNLVCLEDPRCLSNTATTSSWPRPVPNTFYFLSIGDDSAPRIPKVLDAFSFKRGYIVAMEKIAAPTLSACNISEEEAVEYAAFAMKWLIDQLPSVPDTSFGSILSKETPVLHCFFKEQEAPYVFSNPDELAEYVLKASKRCRIPPPSSVMEELLASFKQGRYIYHSDIRKENFLLDSDKVWIIDFQHIGVFPEVFQTFSFFNIDMAFAASVGRKLGYQPSSTANAMVRISNVLQQCGGAARLGK</sequence>
<dbReference type="AlphaFoldDB" id="A0A9P5PSE8"/>
<proteinExistence type="predicted"/>
<dbReference type="OrthoDB" id="3250044at2759"/>
<evidence type="ECO:0000313" key="2">
    <source>
        <dbReference type="Proteomes" id="UP000772434"/>
    </source>
</evidence>
<reference evidence="1" key="1">
    <citation type="submission" date="2020-11" db="EMBL/GenBank/DDBJ databases">
        <authorList>
            <consortium name="DOE Joint Genome Institute"/>
            <person name="Ahrendt S."/>
            <person name="Riley R."/>
            <person name="Andreopoulos W."/>
            <person name="Labutti K."/>
            <person name="Pangilinan J."/>
            <person name="Ruiz-Duenas F.J."/>
            <person name="Barrasa J.M."/>
            <person name="Sanchez-Garcia M."/>
            <person name="Camarero S."/>
            <person name="Miyauchi S."/>
            <person name="Serrano A."/>
            <person name="Linde D."/>
            <person name="Babiker R."/>
            <person name="Drula E."/>
            <person name="Ayuso-Fernandez I."/>
            <person name="Pacheco R."/>
            <person name="Padilla G."/>
            <person name="Ferreira P."/>
            <person name="Barriuso J."/>
            <person name="Kellner H."/>
            <person name="Castanera R."/>
            <person name="Alfaro M."/>
            <person name="Ramirez L."/>
            <person name="Pisabarro A.G."/>
            <person name="Kuo A."/>
            <person name="Tritt A."/>
            <person name="Lipzen A."/>
            <person name="He G."/>
            <person name="Yan M."/>
            <person name="Ng V."/>
            <person name="Cullen D."/>
            <person name="Martin F."/>
            <person name="Rosso M.-N."/>
            <person name="Henrissat B."/>
            <person name="Hibbett D."/>
            <person name="Martinez A.T."/>
            <person name="Grigoriev I.V."/>
        </authorList>
    </citation>
    <scope>NUCLEOTIDE SEQUENCE</scope>
    <source>
        <strain evidence="1">AH 40177</strain>
    </source>
</reference>
<protein>
    <recommendedName>
        <fullName evidence="3">Aminoglycoside phosphotransferase domain-containing protein</fullName>
    </recommendedName>
</protein>
<dbReference type="Proteomes" id="UP000772434">
    <property type="component" value="Unassembled WGS sequence"/>
</dbReference>
<dbReference type="EMBL" id="JADNRY010000070">
    <property type="protein sequence ID" value="KAF9067662.1"/>
    <property type="molecule type" value="Genomic_DNA"/>
</dbReference>
<comment type="caution">
    <text evidence="1">The sequence shown here is derived from an EMBL/GenBank/DDBJ whole genome shotgun (WGS) entry which is preliminary data.</text>
</comment>
<accession>A0A9P5PSE8</accession>
<evidence type="ECO:0008006" key="3">
    <source>
        <dbReference type="Google" id="ProtNLM"/>
    </source>
</evidence>
<gene>
    <name evidence="1" type="ORF">BDP27DRAFT_901226</name>
</gene>
<feature type="non-terminal residue" evidence="1">
    <location>
        <position position="1"/>
    </location>
</feature>
<dbReference type="InterPro" id="IPR011009">
    <property type="entry name" value="Kinase-like_dom_sf"/>
</dbReference>
<dbReference type="SUPFAM" id="SSF56112">
    <property type="entry name" value="Protein kinase-like (PK-like)"/>
    <property type="match status" value="1"/>
</dbReference>
<keyword evidence="2" id="KW-1185">Reference proteome</keyword>
<name>A0A9P5PSE8_9AGAR</name>
<evidence type="ECO:0000313" key="1">
    <source>
        <dbReference type="EMBL" id="KAF9067662.1"/>
    </source>
</evidence>
<organism evidence="1 2">
    <name type="scientific">Rhodocollybia butyracea</name>
    <dbReference type="NCBI Taxonomy" id="206335"/>
    <lineage>
        <taxon>Eukaryota</taxon>
        <taxon>Fungi</taxon>
        <taxon>Dikarya</taxon>
        <taxon>Basidiomycota</taxon>
        <taxon>Agaricomycotina</taxon>
        <taxon>Agaricomycetes</taxon>
        <taxon>Agaricomycetidae</taxon>
        <taxon>Agaricales</taxon>
        <taxon>Marasmiineae</taxon>
        <taxon>Omphalotaceae</taxon>
        <taxon>Rhodocollybia</taxon>
    </lineage>
</organism>